<dbReference type="EMBL" id="JAMLJM010000007">
    <property type="protein sequence ID" value="MCL9809556.1"/>
    <property type="molecule type" value="Genomic_DNA"/>
</dbReference>
<organism evidence="4 5">
    <name type="scientific">Flavobacterium luminosum</name>
    <dbReference type="NCBI Taxonomy" id="2949086"/>
    <lineage>
        <taxon>Bacteria</taxon>
        <taxon>Pseudomonadati</taxon>
        <taxon>Bacteroidota</taxon>
        <taxon>Flavobacteriia</taxon>
        <taxon>Flavobacteriales</taxon>
        <taxon>Flavobacteriaceae</taxon>
        <taxon>Flavobacterium</taxon>
    </lineage>
</organism>
<feature type="domain" description="Secretion system C-terminal sorting" evidence="3">
    <location>
        <begin position="207"/>
        <end position="275"/>
    </location>
</feature>
<sequence>MKKLYFFLFIVATVTSAVAQTTLTQWTFENTTLPSTGSGTMTLVGPFTSPANNPYSTGTPGLSYTITNFPSDSADSGTSGYNFAVNTSGYGGIKVSFDISGSQQSSKFMEYQYTADGISWISLGNNNGDLTTTFARKTIDLPATCDNNPKVAFRIVSIFRLPQNDKYQSIGTGNGYNGANGYWNIDNVTFSYNTLGRASNEIAGLQVYPNPAKTSLFVTSDSFTEKQVVLYDVLGKIALKTEVTNQPISVTSLPKGMYIAKITEEGKTATRKVVIE</sequence>
<dbReference type="Proteomes" id="UP001317191">
    <property type="component" value="Unassembled WGS sequence"/>
</dbReference>
<dbReference type="NCBIfam" id="TIGR04183">
    <property type="entry name" value="Por_Secre_tail"/>
    <property type="match status" value="1"/>
</dbReference>
<protein>
    <submittedName>
        <fullName evidence="4">T9SS type A sorting domain-containing protein</fullName>
    </submittedName>
</protein>
<feature type="signal peptide" evidence="2">
    <location>
        <begin position="1"/>
        <end position="19"/>
    </location>
</feature>
<gene>
    <name evidence="4" type="ORF">NAT50_09325</name>
</gene>
<accession>A0ABT0TPY1</accession>
<dbReference type="RefSeq" id="WP_250593009.1">
    <property type="nucleotide sequence ID" value="NZ_JAMLJM010000007.1"/>
</dbReference>
<evidence type="ECO:0000259" key="3">
    <source>
        <dbReference type="Pfam" id="PF18962"/>
    </source>
</evidence>
<feature type="chain" id="PRO_5047018078" evidence="2">
    <location>
        <begin position="20"/>
        <end position="276"/>
    </location>
</feature>
<name>A0ABT0TPY1_9FLAO</name>
<proteinExistence type="predicted"/>
<dbReference type="Pfam" id="PF18962">
    <property type="entry name" value="Por_Secre_tail"/>
    <property type="match status" value="1"/>
</dbReference>
<dbReference type="InterPro" id="IPR026444">
    <property type="entry name" value="Secre_tail"/>
</dbReference>
<evidence type="ECO:0000256" key="2">
    <source>
        <dbReference type="SAM" id="SignalP"/>
    </source>
</evidence>
<evidence type="ECO:0000313" key="4">
    <source>
        <dbReference type="EMBL" id="MCL9809556.1"/>
    </source>
</evidence>
<keyword evidence="5" id="KW-1185">Reference proteome</keyword>
<comment type="caution">
    <text evidence="4">The sequence shown here is derived from an EMBL/GenBank/DDBJ whole genome shotgun (WGS) entry which is preliminary data.</text>
</comment>
<keyword evidence="1 2" id="KW-0732">Signal</keyword>
<evidence type="ECO:0000313" key="5">
    <source>
        <dbReference type="Proteomes" id="UP001317191"/>
    </source>
</evidence>
<reference evidence="4 5" key="1">
    <citation type="submission" date="2022-05" db="EMBL/GenBank/DDBJ databases">
        <title>Flavobacterium sp., isolated from activated sludge.</title>
        <authorList>
            <person name="Ran Q."/>
        </authorList>
    </citation>
    <scope>NUCLEOTIDE SEQUENCE [LARGE SCALE GENOMIC DNA]</scope>
    <source>
        <strain evidence="4 5">HXWNR70</strain>
    </source>
</reference>
<evidence type="ECO:0000256" key="1">
    <source>
        <dbReference type="ARBA" id="ARBA00022729"/>
    </source>
</evidence>